<protein>
    <recommendedName>
        <fullName evidence="1">Arb2 domain-containing protein</fullName>
    </recommendedName>
</protein>
<dbReference type="GO" id="GO:0005634">
    <property type="term" value="C:nucleus"/>
    <property type="evidence" value="ECO:0007669"/>
    <property type="project" value="TreeGrafter"/>
</dbReference>
<dbReference type="OrthoDB" id="421951at2759"/>
<evidence type="ECO:0000313" key="3">
    <source>
        <dbReference type="Proteomes" id="UP000019473"/>
    </source>
</evidence>
<gene>
    <name evidence="2" type="ORF">A1O7_00724</name>
</gene>
<dbReference type="GeneID" id="19175340"/>
<dbReference type="VEuPathDB" id="FungiDB:A1O7_00724"/>
<dbReference type="eggNOG" id="ENOG502SGUN">
    <property type="taxonomic scope" value="Eukaryota"/>
</dbReference>
<feature type="domain" description="Arb2" evidence="1">
    <location>
        <begin position="15"/>
        <end position="313"/>
    </location>
</feature>
<organism evidence="2 3">
    <name type="scientific">Cladophialophora yegresii CBS 114405</name>
    <dbReference type="NCBI Taxonomy" id="1182544"/>
    <lineage>
        <taxon>Eukaryota</taxon>
        <taxon>Fungi</taxon>
        <taxon>Dikarya</taxon>
        <taxon>Ascomycota</taxon>
        <taxon>Pezizomycotina</taxon>
        <taxon>Eurotiomycetes</taxon>
        <taxon>Chaetothyriomycetidae</taxon>
        <taxon>Chaetothyriales</taxon>
        <taxon>Herpotrichiellaceae</taxon>
        <taxon>Cladophialophora</taxon>
    </lineage>
</organism>
<dbReference type="AlphaFoldDB" id="W9W8X9"/>
<dbReference type="RefSeq" id="XP_007752955.1">
    <property type="nucleotide sequence ID" value="XM_007754765.1"/>
</dbReference>
<dbReference type="InterPro" id="IPR053858">
    <property type="entry name" value="Arb2_dom"/>
</dbReference>
<dbReference type="Proteomes" id="UP000019473">
    <property type="component" value="Unassembled WGS sequence"/>
</dbReference>
<evidence type="ECO:0000313" key="2">
    <source>
        <dbReference type="EMBL" id="EXJ64388.1"/>
    </source>
</evidence>
<dbReference type="InterPro" id="IPR048263">
    <property type="entry name" value="Arb2"/>
</dbReference>
<dbReference type="Pfam" id="PF22749">
    <property type="entry name" value="Arb2"/>
    <property type="match status" value="1"/>
</dbReference>
<dbReference type="STRING" id="1182544.W9W8X9"/>
<sequence>MFRRKADTLPADPVFEPDLDKLGFFINDQDQVRSIKNLERKYQYQINRNERWNQVHKAAVCNIVQQRLLDLGFERVRLPLGAAEQENHVPILVSKGIATKDRVIVIFGGRNEEPGILSWRVIGEEGIRHGSLVEFATAVLSTPAAASTVASTPTENGVTNDTIITSTATTPGIIVANPCQLLWYRGGSRAVSNYEWLCLPRPSAVHDAPRVDPVKNRIPGNHDYIEHVQYIFQNVIPSLVNERARIDIIGVEFTGTAVVEYLAEYWNVWSPRITGIALVTPQHKLADLEAQGAPSTFVEFLSKRCRAYFVSQSQIEKPIAGREQFGCNCYASGERHVEESALVRSWRHILDWSDMLHVNPGYEEVEYEVVERDEDIKLGWD</sequence>
<comment type="caution">
    <text evidence="2">The sequence shown here is derived from an EMBL/GenBank/DDBJ whole genome shotgun (WGS) entry which is preliminary data.</text>
</comment>
<reference evidence="2 3" key="1">
    <citation type="submission" date="2013-03" db="EMBL/GenBank/DDBJ databases">
        <title>The Genome Sequence of Cladophialophora yegresii CBS 114405.</title>
        <authorList>
            <consortium name="The Broad Institute Genomics Platform"/>
            <person name="Cuomo C."/>
            <person name="de Hoog S."/>
            <person name="Gorbushina A."/>
            <person name="Walker B."/>
            <person name="Young S.K."/>
            <person name="Zeng Q."/>
            <person name="Gargeya S."/>
            <person name="Fitzgerald M."/>
            <person name="Haas B."/>
            <person name="Abouelleil A."/>
            <person name="Allen A.W."/>
            <person name="Alvarado L."/>
            <person name="Arachchi H.M."/>
            <person name="Berlin A.M."/>
            <person name="Chapman S.B."/>
            <person name="Gainer-Dewar J."/>
            <person name="Goldberg J."/>
            <person name="Griggs A."/>
            <person name="Gujja S."/>
            <person name="Hansen M."/>
            <person name="Howarth C."/>
            <person name="Imamovic A."/>
            <person name="Ireland A."/>
            <person name="Larimer J."/>
            <person name="McCowan C."/>
            <person name="Murphy C."/>
            <person name="Pearson M."/>
            <person name="Poon T.W."/>
            <person name="Priest M."/>
            <person name="Roberts A."/>
            <person name="Saif S."/>
            <person name="Shea T."/>
            <person name="Sisk P."/>
            <person name="Sykes S."/>
            <person name="Wortman J."/>
            <person name="Nusbaum C."/>
            <person name="Birren B."/>
        </authorList>
    </citation>
    <scope>NUCLEOTIDE SEQUENCE [LARGE SCALE GENOMIC DNA]</scope>
    <source>
        <strain evidence="2 3">CBS 114405</strain>
    </source>
</reference>
<proteinExistence type="predicted"/>
<dbReference type="HOGENOM" id="CLU_027515_0_0_1"/>
<dbReference type="EMBL" id="AMGW01000001">
    <property type="protein sequence ID" value="EXJ64388.1"/>
    <property type="molecule type" value="Genomic_DNA"/>
</dbReference>
<dbReference type="PANTHER" id="PTHR21357:SF4">
    <property type="entry name" value="FAM172 FAMILY PROTEIN HOMOLOG CG10038"/>
    <property type="match status" value="1"/>
</dbReference>
<dbReference type="GO" id="GO:0031048">
    <property type="term" value="P:regulatory ncRNA-mediated heterochromatin formation"/>
    <property type="evidence" value="ECO:0007669"/>
    <property type="project" value="TreeGrafter"/>
</dbReference>
<evidence type="ECO:0000259" key="1">
    <source>
        <dbReference type="Pfam" id="PF22749"/>
    </source>
</evidence>
<name>W9W8X9_9EURO</name>
<keyword evidence="3" id="KW-1185">Reference proteome</keyword>
<dbReference type="GO" id="GO:0035197">
    <property type="term" value="F:siRNA binding"/>
    <property type="evidence" value="ECO:0007669"/>
    <property type="project" value="TreeGrafter"/>
</dbReference>
<accession>W9W8X9</accession>
<dbReference type="PANTHER" id="PTHR21357">
    <property type="entry name" value="FAM172 FAMILY PROTEIN HOMOLOG CG10038"/>
    <property type="match status" value="1"/>
</dbReference>